<dbReference type="Gene3D" id="3.30.70.330">
    <property type="match status" value="1"/>
</dbReference>
<comment type="subcellular location">
    <subcellularLocation>
        <location evidence="3">Cytoplasm</location>
    </subcellularLocation>
    <subcellularLocation>
        <location evidence="2">Nucleus</location>
    </subcellularLocation>
</comment>
<evidence type="ECO:0000256" key="18">
    <source>
        <dbReference type="ARBA" id="ARBA00057081"/>
    </source>
</evidence>
<comment type="pathway">
    <text evidence="4">Protein modification; protein ubiquitination.</text>
</comment>
<dbReference type="SMART" id="SM00361">
    <property type="entry name" value="RRM_1"/>
    <property type="match status" value="1"/>
</dbReference>
<dbReference type="PROSITE" id="PS50089">
    <property type="entry name" value="ZF_RING_2"/>
    <property type="match status" value="1"/>
</dbReference>
<keyword evidence="12" id="KW-0833">Ubl conjugation pathway</keyword>
<feature type="compositionally biased region" description="Polar residues" evidence="28">
    <location>
        <begin position="267"/>
        <end position="280"/>
    </location>
</feature>
<comment type="caution">
    <text evidence="32">The sequence shown here is derived from an EMBL/GenBank/DDBJ whole genome shotgun (WGS) entry which is preliminary data.</text>
</comment>
<evidence type="ECO:0000256" key="13">
    <source>
        <dbReference type="ARBA" id="ARBA00022833"/>
    </source>
</evidence>
<dbReference type="FunFam" id="3.30.40.10:FF:000006">
    <property type="entry name" value="CCR4-NOT transcription complex subunit 4"/>
    <property type="match status" value="1"/>
</dbReference>
<protein>
    <recommendedName>
        <fullName evidence="20">CCR4-NOT transcription complex subunit 4</fullName>
        <ecNumber evidence="5">2.3.2.27</ecNumber>
    </recommendedName>
    <alternativeName>
        <fullName evidence="23">CCR4-associated factor 4</fullName>
    </alternativeName>
    <alternativeName>
        <fullName evidence="24">E3 ubiquitin-protein ligase CNOT4</fullName>
    </alternativeName>
    <alternativeName>
        <fullName evidence="21">Potential transcriptional repressor NOT4Hp</fullName>
    </alternativeName>
    <alternativeName>
        <fullName evidence="22">RING-type E3 ubiquitin transferase CNOT4</fullName>
    </alternativeName>
</protein>
<dbReference type="GO" id="GO:0005634">
    <property type="term" value="C:nucleus"/>
    <property type="evidence" value="ECO:0007669"/>
    <property type="project" value="UniProtKB-SubCell"/>
</dbReference>
<dbReference type="Proteomes" id="UP001431783">
    <property type="component" value="Unassembled WGS sequence"/>
</dbReference>
<evidence type="ECO:0000256" key="12">
    <source>
        <dbReference type="ARBA" id="ARBA00022786"/>
    </source>
</evidence>
<evidence type="ECO:0000256" key="23">
    <source>
        <dbReference type="ARBA" id="ARBA00083547"/>
    </source>
</evidence>
<proteinExistence type="predicted"/>
<evidence type="ECO:0000313" key="32">
    <source>
        <dbReference type="EMBL" id="KAK9886529.1"/>
    </source>
</evidence>
<keyword evidence="11 26" id="KW-0863">Zinc-finger</keyword>
<feature type="domain" description="RRM" evidence="30">
    <location>
        <begin position="109"/>
        <end position="193"/>
    </location>
</feature>
<dbReference type="CDD" id="cd16618">
    <property type="entry name" value="mRING-HC-C4C4_CNOT4"/>
    <property type="match status" value="1"/>
</dbReference>
<feature type="compositionally biased region" description="Polar residues" evidence="28">
    <location>
        <begin position="355"/>
        <end position="380"/>
    </location>
</feature>
<dbReference type="SUPFAM" id="SSF57850">
    <property type="entry name" value="RING/U-box"/>
    <property type="match status" value="1"/>
</dbReference>
<feature type="compositionally biased region" description="Polar residues" evidence="28">
    <location>
        <begin position="287"/>
        <end position="324"/>
    </location>
</feature>
<feature type="domain" description="RING-type" evidence="29">
    <location>
        <begin position="14"/>
        <end position="57"/>
    </location>
</feature>
<feature type="compositionally biased region" description="Low complexity" evidence="28">
    <location>
        <begin position="257"/>
        <end position="266"/>
    </location>
</feature>
<dbReference type="InterPro" id="IPR000504">
    <property type="entry name" value="RRM_dom"/>
</dbReference>
<evidence type="ECO:0000256" key="2">
    <source>
        <dbReference type="ARBA" id="ARBA00004123"/>
    </source>
</evidence>
<evidence type="ECO:0000256" key="11">
    <source>
        <dbReference type="ARBA" id="ARBA00022771"/>
    </source>
</evidence>
<evidence type="ECO:0000256" key="6">
    <source>
        <dbReference type="ARBA" id="ARBA00022481"/>
    </source>
</evidence>
<keyword evidence="14" id="KW-0832">Ubl conjugation</keyword>
<evidence type="ECO:0000256" key="1">
    <source>
        <dbReference type="ARBA" id="ARBA00000900"/>
    </source>
</evidence>
<dbReference type="InterPro" id="IPR039780">
    <property type="entry name" value="Mot2"/>
</dbReference>
<feature type="domain" description="C3H1-type" evidence="31">
    <location>
        <begin position="190"/>
        <end position="217"/>
    </location>
</feature>
<evidence type="ECO:0000256" key="8">
    <source>
        <dbReference type="ARBA" id="ARBA00022553"/>
    </source>
</evidence>
<dbReference type="InterPro" id="IPR035979">
    <property type="entry name" value="RBD_domain_sf"/>
</dbReference>
<dbReference type="CDD" id="cd12438">
    <property type="entry name" value="RRM_CNOT4"/>
    <property type="match status" value="1"/>
</dbReference>
<dbReference type="InterPro" id="IPR034261">
    <property type="entry name" value="CNOT4_RRM"/>
</dbReference>
<reference evidence="32 33" key="1">
    <citation type="submission" date="2023-03" db="EMBL/GenBank/DDBJ databases">
        <title>Genome insight into feeding habits of ladybird beetles.</title>
        <authorList>
            <person name="Li H.-S."/>
            <person name="Huang Y.-H."/>
            <person name="Pang H."/>
        </authorList>
    </citation>
    <scope>NUCLEOTIDE SEQUENCE [LARGE SCALE GENOMIC DNA]</scope>
    <source>
        <strain evidence="32">SYSU_2023b</strain>
        <tissue evidence="32">Whole body</tissue>
    </source>
</reference>
<dbReference type="GO" id="GO:0016567">
    <property type="term" value="P:protein ubiquitination"/>
    <property type="evidence" value="ECO:0007669"/>
    <property type="project" value="TreeGrafter"/>
</dbReference>
<keyword evidence="15 25" id="KW-0694">RNA-binding</keyword>
<evidence type="ECO:0000256" key="27">
    <source>
        <dbReference type="SAM" id="Coils"/>
    </source>
</evidence>
<feature type="region of interest" description="Disordered" evidence="28">
    <location>
        <begin position="930"/>
        <end position="951"/>
    </location>
</feature>
<sequence length="1011" mass="111979">MSVLNQSGEEQVECPLCMEPLEVDDLNFYPCTCGYQICRFCWHRIRTDENGLCPACRKAYSEDPADFIPLSKEQVAKLKADKRHRDQQRKAKLSENRKHLASVRVVQRNLVFVVGLPVRLADPELLKKHEYFGKFGKIHKVVINQSTSYAGSQGPSASAYVTYMKSDDALRAIESVNNIVIDGRLLKSSLGTTKYCSHFMKNQPCPKADCMYLHDFGDPEASFTKEQMHAGKHQEYEKKLHEALLTRQNTTPPPNNVPNSVVEKVPGNTTTPPASQQNESGPKKDFNTSGGTSNAPTGSSKSKEGSPSTNSSSANKDNWPQLNTEKSDKPDVKRTDNSKEKSKSNKSKLKNSHSPISNLQNIDNSTENASNSSGIFSDNSMKLDDKANDREHCDIDNQLRRKLEIEHLQNGVIDQYSQQIQRDNLEKFKNRIEGQSIFALGDSKLGLSSDNTSFFSQGFQTVNHAINGSPTSRQEASRMEDNSIRENGSVTPTAVLTDAFPSINTSEDWAAAFGFANHSDHLEELAKQTARGRQDCISSKDQIETNGIGVSSGVVGGFHQSGTTQAGTVGVLSGFSDSKLMDSGFDSPRRYYENSKLQEGILDTLVTNKTNGFGGVHHFGGQVNKEPINSGMNGINGLDQNMSKFFMDFHKNHTQLSMLNGIHSLLTPPQSQNGFYPQQSAVQERLLLLQQQKQLEEQLMNLNLKHQQQQQSYQFQNGLLNRDLNSTHSPFAVRQMYMPNPNQCQATGLQQSALSSAVQGNQGKMRQLAEDELDFDPFQETQKALAELIATEKNHPQGRSNMVQGVGMNGLVHNQSNNSVTHLPPPPPGFIQQNSTHMNSFGSKILPFLSMSNSQQSLNSSSQNSWPNGYLSQQKNITTNMNDWKNLDPAILSSSRNFQITNMSGPSVREHNSYPNLAQQPLNGLTGNMSNMSNSQTSPSTQGVRPQSYVNGTTDFSTANLFSNFAQQIQPNLNGYSHIGQPNWFSNEGYTNSNISSPPGFRNSQSKQQEC</sequence>
<dbReference type="AlphaFoldDB" id="A0AAW1V3S8"/>
<keyword evidence="8" id="KW-0597">Phosphoprotein</keyword>
<evidence type="ECO:0000256" key="5">
    <source>
        <dbReference type="ARBA" id="ARBA00012483"/>
    </source>
</evidence>
<evidence type="ECO:0000256" key="17">
    <source>
        <dbReference type="ARBA" id="ARBA00023242"/>
    </source>
</evidence>
<evidence type="ECO:0000256" key="14">
    <source>
        <dbReference type="ARBA" id="ARBA00022843"/>
    </source>
</evidence>
<dbReference type="EMBL" id="JARQZJ010000100">
    <property type="protein sequence ID" value="KAK9886529.1"/>
    <property type="molecule type" value="Genomic_DNA"/>
</dbReference>
<evidence type="ECO:0000256" key="24">
    <source>
        <dbReference type="ARBA" id="ARBA00083942"/>
    </source>
</evidence>
<dbReference type="GO" id="GO:0008270">
    <property type="term" value="F:zinc ion binding"/>
    <property type="evidence" value="ECO:0007669"/>
    <property type="project" value="UniProtKB-KW"/>
</dbReference>
<dbReference type="InterPro" id="IPR039515">
    <property type="entry name" value="NOT4_mRING-HC-C4C4"/>
</dbReference>
<dbReference type="SUPFAM" id="SSF54928">
    <property type="entry name" value="RNA-binding domain, RBD"/>
    <property type="match status" value="1"/>
</dbReference>
<keyword evidence="10 26" id="KW-0479">Metal-binding</keyword>
<evidence type="ECO:0000259" key="30">
    <source>
        <dbReference type="PROSITE" id="PS50102"/>
    </source>
</evidence>
<keyword evidence="33" id="KW-1185">Reference proteome</keyword>
<keyword evidence="17" id="KW-0539">Nucleus</keyword>
<evidence type="ECO:0000313" key="33">
    <source>
        <dbReference type="Proteomes" id="UP001431783"/>
    </source>
</evidence>
<evidence type="ECO:0000256" key="9">
    <source>
        <dbReference type="ARBA" id="ARBA00022679"/>
    </source>
</evidence>
<evidence type="ECO:0000256" key="7">
    <source>
        <dbReference type="ARBA" id="ARBA00022490"/>
    </source>
</evidence>
<evidence type="ECO:0000256" key="4">
    <source>
        <dbReference type="ARBA" id="ARBA00004906"/>
    </source>
</evidence>
<evidence type="ECO:0000256" key="22">
    <source>
        <dbReference type="ARBA" id="ARBA00077837"/>
    </source>
</evidence>
<keyword evidence="9" id="KW-0808">Transferase</keyword>
<evidence type="ECO:0000259" key="29">
    <source>
        <dbReference type="PROSITE" id="PS50089"/>
    </source>
</evidence>
<feature type="zinc finger region" description="C3H1-type" evidence="26">
    <location>
        <begin position="190"/>
        <end position="217"/>
    </location>
</feature>
<dbReference type="InterPro" id="IPR003954">
    <property type="entry name" value="RRM_euk-type"/>
</dbReference>
<dbReference type="PANTHER" id="PTHR12603:SF0">
    <property type="entry name" value="CCR4-NOT TRANSCRIPTION COMPLEX SUBUNIT 4"/>
    <property type="match status" value="1"/>
</dbReference>
<dbReference type="Pfam" id="PF00076">
    <property type="entry name" value="RRM_1"/>
    <property type="match status" value="1"/>
</dbReference>
<evidence type="ECO:0000256" key="16">
    <source>
        <dbReference type="ARBA" id="ARBA00023054"/>
    </source>
</evidence>
<dbReference type="Gene3D" id="3.30.40.10">
    <property type="entry name" value="Zinc/RING finger domain, C3HC4 (zinc finger)"/>
    <property type="match status" value="1"/>
</dbReference>
<gene>
    <name evidence="32" type="ORF">WA026_016805</name>
</gene>
<accession>A0AAW1V3S8</accession>
<feature type="compositionally biased region" description="Basic and acidic residues" evidence="28">
    <location>
        <begin position="325"/>
        <end position="343"/>
    </location>
</feature>
<dbReference type="PROSITE" id="PS50102">
    <property type="entry name" value="RRM"/>
    <property type="match status" value="1"/>
</dbReference>
<feature type="region of interest" description="Disordered" evidence="28">
    <location>
        <begin position="247"/>
        <end position="383"/>
    </location>
</feature>
<evidence type="ECO:0000256" key="20">
    <source>
        <dbReference type="ARBA" id="ARBA00071435"/>
    </source>
</evidence>
<dbReference type="GO" id="GO:0003723">
    <property type="term" value="F:RNA binding"/>
    <property type="evidence" value="ECO:0007669"/>
    <property type="project" value="UniProtKB-UniRule"/>
</dbReference>
<evidence type="ECO:0000256" key="26">
    <source>
        <dbReference type="PROSITE-ProRule" id="PRU00723"/>
    </source>
</evidence>
<evidence type="ECO:0000256" key="19">
    <source>
        <dbReference type="ARBA" id="ARBA00062432"/>
    </source>
</evidence>
<dbReference type="GO" id="GO:0030014">
    <property type="term" value="C:CCR4-NOT complex"/>
    <property type="evidence" value="ECO:0007669"/>
    <property type="project" value="InterPro"/>
</dbReference>
<evidence type="ECO:0000256" key="15">
    <source>
        <dbReference type="ARBA" id="ARBA00022884"/>
    </source>
</evidence>
<dbReference type="Pfam" id="PF14570">
    <property type="entry name" value="zf-RING_4"/>
    <property type="match status" value="1"/>
</dbReference>
<feature type="coiled-coil region" evidence="27">
    <location>
        <begin position="685"/>
        <end position="712"/>
    </location>
</feature>
<comment type="function">
    <text evidence="18">Has E3 ubiquitin ligase activity, promoting ubiquitination and degradation of target proteins. Involved in activation of the JAK/STAT pathway. Catalyzes ubiquitination of methylated RBM15. Plays a role in quality control of translation of mitochondrial outer membrane-localized mRNA. As part of the PINK1-regulated signaling, upon mitochondria damage, ubiquitinates ABCE1 and thereby recruits autophagy receptors to the mitochondrial outer membrane to initiate mitophagy.</text>
</comment>
<evidence type="ECO:0000256" key="21">
    <source>
        <dbReference type="ARBA" id="ARBA00075062"/>
    </source>
</evidence>
<organism evidence="32 33">
    <name type="scientific">Henosepilachna vigintioctopunctata</name>
    <dbReference type="NCBI Taxonomy" id="420089"/>
    <lineage>
        <taxon>Eukaryota</taxon>
        <taxon>Metazoa</taxon>
        <taxon>Ecdysozoa</taxon>
        <taxon>Arthropoda</taxon>
        <taxon>Hexapoda</taxon>
        <taxon>Insecta</taxon>
        <taxon>Pterygota</taxon>
        <taxon>Neoptera</taxon>
        <taxon>Endopterygota</taxon>
        <taxon>Coleoptera</taxon>
        <taxon>Polyphaga</taxon>
        <taxon>Cucujiformia</taxon>
        <taxon>Coccinelloidea</taxon>
        <taxon>Coccinellidae</taxon>
        <taxon>Epilachninae</taxon>
        <taxon>Epilachnini</taxon>
        <taxon>Henosepilachna</taxon>
    </lineage>
</organism>
<dbReference type="InterPro" id="IPR001841">
    <property type="entry name" value="Znf_RING"/>
</dbReference>
<dbReference type="EC" id="2.3.2.27" evidence="5"/>
<evidence type="ECO:0000256" key="10">
    <source>
        <dbReference type="ARBA" id="ARBA00022723"/>
    </source>
</evidence>
<evidence type="ECO:0000259" key="31">
    <source>
        <dbReference type="PROSITE" id="PS50103"/>
    </source>
</evidence>
<dbReference type="PANTHER" id="PTHR12603">
    <property type="entry name" value="CCR4-NOT TRANSCRIPTION COMPLEX RELATED"/>
    <property type="match status" value="1"/>
</dbReference>
<dbReference type="GO" id="GO:0005829">
    <property type="term" value="C:cytosol"/>
    <property type="evidence" value="ECO:0007669"/>
    <property type="project" value="UniProtKB-ARBA"/>
</dbReference>
<keyword evidence="6" id="KW-0488">Methylation</keyword>
<comment type="catalytic activity">
    <reaction evidence="1">
        <text>S-ubiquitinyl-[E2 ubiquitin-conjugating enzyme]-L-cysteine + [acceptor protein]-L-lysine = [E2 ubiquitin-conjugating enzyme]-L-cysteine + N(6)-ubiquitinyl-[acceptor protein]-L-lysine.</text>
        <dbReference type="EC" id="2.3.2.27"/>
    </reaction>
</comment>
<dbReference type="PROSITE" id="PS50103">
    <property type="entry name" value="ZF_C3H1"/>
    <property type="match status" value="1"/>
</dbReference>
<keyword evidence="13 26" id="KW-0862">Zinc</keyword>
<comment type="subunit">
    <text evidence="19">Interacts with CNOT1 via its C-terminus but does not stably associate with the CCR4-NOT complex. Interacts (via RING domain) with UBE2D2. Interacts with ABCE1, PINK1 and PELO.</text>
</comment>
<evidence type="ECO:0000256" key="25">
    <source>
        <dbReference type="PROSITE-ProRule" id="PRU00176"/>
    </source>
</evidence>
<keyword evidence="7" id="KW-0963">Cytoplasm</keyword>
<dbReference type="InterPro" id="IPR012677">
    <property type="entry name" value="Nucleotide-bd_a/b_plait_sf"/>
</dbReference>
<keyword evidence="16 27" id="KW-0175">Coiled coil</keyword>
<dbReference type="FunFam" id="3.30.70.330:FF:000044">
    <property type="entry name" value="Putative ccr4-not transcription complex subunit 4"/>
    <property type="match status" value="1"/>
</dbReference>
<dbReference type="InterPro" id="IPR000571">
    <property type="entry name" value="Znf_CCCH"/>
</dbReference>
<evidence type="ECO:0000256" key="28">
    <source>
        <dbReference type="SAM" id="MobiDB-lite"/>
    </source>
</evidence>
<name>A0AAW1V3S8_9CUCU</name>
<dbReference type="InterPro" id="IPR013083">
    <property type="entry name" value="Znf_RING/FYVE/PHD"/>
</dbReference>
<dbReference type="GO" id="GO:0061630">
    <property type="term" value="F:ubiquitin protein ligase activity"/>
    <property type="evidence" value="ECO:0007669"/>
    <property type="project" value="UniProtKB-EC"/>
</dbReference>
<evidence type="ECO:0000256" key="3">
    <source>
        <dbReference type="ARBA" id="ARBA00004496"/>
    </source>
</evidence>
<feature type="region of interest" description="Disordered" evidence="28">
    <location>
        <begin position="990"/>
        <end position="1011"/>
    </location>
</feature>